<evidence type="ECO:0008006" key="3">
    <source>
        <dbReference type="Google" id="ProtNLM"/>
    </source>
</evidence>
<name>A0A9D5SA94_XYLRU</name>
<sequence length="226" mass="25334">MKKSLFAFATLLFVACGNKVAPPEPAEYINLPEYKLLSIEEPRVSSNGSISPSQNLVYNIEIDHVIEKDGLKLLQDYFIKKGEADYVGINKIIVRAYLKGTSIHGTPYASLNLVAGKKEIMINEGAEIIEELLEKPSTDASQEVTDPLVGTYYCNRTHDTYVFNSDKTGFFTIQGGNPSVFTWRRSRSNVTIIYKAFGEQKLKFDQRAMTITEKSESLGTLVFNKQ</sequence>
<gene>
    <name evidence="1" type="ORF">E7101_00090</name>
</gene>
<accession>A0A9D5SA94</accession>
<dbReference type="EMBL" id="SUYC01000001">
    <property type="protein sequence ID" value="MBE6269345.1"/>
    <property type="molecule type" value="Genomic_DNA"/>
</dbReference>
<reference evidence="1" key="1">
    <citation type="submission" date="2019-04" db="EMBL/GenBank/DDBJ databases">
        <title>Evolution of Biomass-Degrading Anaerobic Consortia Revealed by Metagenomics.</title>
        <authorList>
            <person name="Peng X."/>
        </authorList>
    </citation>
    <scope>NUCLEOTIDE SEQUENCE</scope>
    <source>
        <strain evidence="1">SIG140</strain>
    </source>
</reference>
<dbReference type="PROSITE" id="PS51257">
    <property type="entry name" value="PROKAR_LIPOPROTEIN"/>
    <property type="match status" value="1"/>
</dbReference>
<organism evidence="1 2">
    <name type="scientific">Xylanibacter ruminicola</name>
    <name type="common">Prevotella ruminicola</name>
    <dbReference type="NCBI Taxonomy" id="839"/>
    <lineage>
        <taxon>Bacteria</taxon>
        <taxon>Pseudomonadati</taxon>
        <taxon>Bacteroidota</taxon>
        <taxon>Bacteroidia</taxon>
        <taxon>Bacteroidales</taxon>
        <taxon>Prevotellaceae</taxon>
        <taxon>Xylanibacter</taxon>
    </lineage>
</organism>
<dbReference type="AlphaFoldDB" id="A0A9D5SA94"/>
<evidence type="ECO:0000313" key="1">
    <source>
        <dbReference type="EMBL" id="MBE6269345.1"/>
    </source>
</evidence>
<proteinExistence type="predicted"/>
<comment type="caution">
    <text evidence="1">The sequence shown here is derived from an EMBL/GenBank/DDBJ whole genome shotgun (WGS) entry which is preliminary data.</text>
</comment>
<protein>
    <recommendedName>
        <fullName evidence="3">Lipoprotein</fullName>
    </recommendedName>
</protein>
<evidence type="ECO:0000313" key="2">
    <source>
        <dbReference type="Proteomes" id="UP000806522"/>
    </source>
</evidence>
<dbReference type="Proteomes" id="UP000806522">
    <property type="component" value="Unassembled WGS sequence"/>
</dbReference>